<dbReference type="GO" id="GO:0047617">
    <property type="term" value="F:fatty acyl-CoA hydrolase activity"/>
    <property type="evidence" value="ECO:0007669"/>
    <property type="project" value="TreeGrafter"/>
</dbReference>
<dbReference type="EMBL" id="ATHJ01000111">
    <property type="protein sequence ID" value="EPR34670.1"/>
    <property type="molecule type" value="Genomic_DNA"/>
</dbReference>
<dbReference type="InterPro" id="IPR029069">
    <property type="entry name" value="HotDog_dom_sf"/>
</dbReference>
<dbReference type="PANTHER" id="PTHR31793">
    <property type="entry name" value="4-HYDROXYBENZOYL-COA THIOESTERASE FAMILY MEMBER"/>
    <property type="match status" value="1"/>
</dbReference>
<organism evidence="3 4">
    <name type="scientific">Desulfococcus multivorans DSM 2059</name>
    <dbReference type="NCBI Taxonomy" id="1121405"/>
    <lineage>
        <taxon>Bacteria</taxon>
        <taxon>Pseudomonadati</taxon>
        <taxon>Thermodesulfobacteriota</taxon>
        <taxon>Desulfobacteria</taxon>
        <taxon>Desulfobacterales</taxon>
        <taxon>Desulfococcaceae</taxon>
        <taxon>Desulfococcus</taxon>
    </lineage>
</organism>
<evidence type="ECO:0000256" key="1">
    <source>
        <dbReference type="ARBA" id="ARBA00005953"/>
    </source>
</evidence>
<dbReference type="NCBIfam" id="TIGR00051">
    <property type="entry name" value="YbgC/FadM family acyl-CoA thioesterase"/>
    <property type="match status" value="1"/>
</dbReference>
<accession>S7TDK6</accession>
<dbReference type="Gene3D" id="3.10.129.10">
    <property type="entry name" value="Hotdog Thioesterase"/>
    <property type="match status" value="1"/>
</dbReference>
<dbReference type="Pfam" id="PF13279">
    <property type="entry name" value="4HBT_2"/>
    <property type="match status" value="1"/>
</dbReference>
<dbReference type="InterPro" id="IPR006684">
    <property type="entry name" value="YbgC/YbaW"/>
</dbReference>
<comment type="caution">
    <text evidence="3">The sequence shown here is derived from an EMBL/GenBank/DDBJ whole genome shotgun (WGS) entry which is preliminary data.</text>
</comment>
<evidence type="ECO:0000313" key="4">
    <source>
        <dbReference type="Proteomes" id="UP000014977"/>
    </source>
</evidence>
<keyword evidence="4" id="KW-1185">Reference proteome</keyword>
<keyword evidence="2" id="KW-0378">Hydrolase</keyword>
<dbReference type="STRING" id="897.B2D07_19575"/>
<dbReference type="PATRIC" id="fig|1121405.3.peg.3722"/>
<proteinExistence type="inferred from homology"/>
<name>S7TDK6_DESML</name>
<dbReference type="AlphaFoldDB" id="S7TDK6"/>
<dbReference type="eggNOG" id="COG0824">
    <property type="taxonomic scope" value="Bacteria"/>
</dbReference>
<dbReference type="InterPro" id="IPR050563">
    <property type="entry name" value="4-hydroxybenzoyl-CoA_TE"/>
</dbReference>
<dbReference type="PIRSF" id="PIRSF003230">
    <property type="entry name" value="YbgC"/>
    <property type="match status" value="1"/>
</dbReference>
<evidence type="ECO:0000313" key="3">
    <source>
        <dbReference type="EMBL" id="EPR34670.1"/>
    </source>
</evidence>
<gene>
    <name evidence="3" type="ORF">dsmv_3242</name>
</gene>
<comment type="similarity">
    <text evidence="1">Belongs to the 4-hydroxybenzoyl-CoA thioesterase family.</text>
</comment>
<protein>
    <submittedName>
        <fullName evidence="3">4-hydroxybenzoyl-CoA thioesterase</fullName>
    </submittedName>
</protein>
<dbReference type="RefSeq" id="WP_020878332.1">
    <property type="nucleotide sequence ID" value="NZ_ATHJ01000111.1"/>
</dbReference>
<sequence>MPTHTTRYRVIYGDTDQMGVVYYANYLRFFEMGRAAMFRHLGVSYREIEARGYVLPVSEAFCKYHASARYDDVILIETALDSGIRGGIKFNYTIHREADGVSLATGHTRHACITSEGRVVRPPQFLRELLVRKDGGGK</sequence>
<dbReference type="SUPFAM" id="SSF54637">
    <property type="entry name" value="Thioesterase/thiol ester dehydrase-isomerase"/>
    <property type="match status" value="1"/>
</dbReference>
<evidence type="ECO:0000256" key="2">
    <source>
        <dbReference type="ARBA" id="ARBA00022801"/>
    </source>
</evidence>
<dbReference type="Proteomes" id="UP000014977">
    <property type="component" value="Unassembled WGS sequence"/>
</dbReference>
<dbReference type="OrthoDB" id="9808429at2"/>
<dbReference type="PANTHER" id="PTHR31793:SF27">
    <property type="entry name" value="NOVEL THIOESTERASE SUPERFAMILY DOMAIN AND SAPOSIN A-TYPE DOMAIN CONTAINING PROTEIN (0610012H03RIK)"/>
    <property type="match status" value="1"/>
</dbReference>
<reference evidence="3 4" key="1">
    <citation type="journal article" date="2013" name="Genome Announc.">
        <title>Draft genome sequences for three mercury-methylating, sulfate-reducing bacteria.</title>
        <authorList>
            <person name="Brown S.D."/>
            <person name="Hurt R.A.Jr."/>
            <person name="Gilmour C.C."/>
            <person name="Elias D.A."/>
        </authorList>
    </citation>
    <scope>NUCLEOTIDE SEQUENCE [LARGE SCALE GENOMIC DNA]</scope>
    <source>
        <strain evidence="3 4">DSM 2059</strain>
    </source>
</reference>
<dbReference type="CDD" id="cd00586">
    <property type="entry name" value="4HBT"/>
    <property type="match status" value="1"/>
</dbReference>